<dbReference type="InterPro" id="IPR050237">
    <property type="entry name" value="ATP-dep_AMP-bd_enzyme"/>
</dbReference>
<dbReference type="Gene3D" id="3.40.50.12780">
    <property type="entry name" value="N-terminal domain of ligase-like"/>
    <property type="match status" value="1"/>
</dbReference>
<dbReference type="Proteomes" id="UP000270342">
    <property type="component" value="Unassembled WGS sequence"/>
</dbReference>
<name>A0A494YFQ3_9BURK</name>
<reference evidence="3 4" key="1">
    <citation type="submission" date="2018-10" db="EMBL/GenBank/DDBJ databases">
        <title>Robbsia sp. DHC34, isolated from soil.</title>
        <authorList>
            <person name="Gao Z.-H."/>
            <person name="Qiu L.-H."/>
        </authorList>
    </citation>
    <scope>NUCLEOTIDE SEQUENCE [LARGE SCALE GENOMIC DNA]</scope>
    <source>
        <strain evidence="3 4">DHC34</strain>
    </source>
</reference>
<dbReference type="InterPro" id="IPR042099">
    <property type="entry name" value="ANL_N_sf"/>
</dbReference>
<keyword evidence="4" id="KW-1185">Reference proteome</keyword>
<dbReference type="PANTHER" id="PTHR43767:SF1">
    <property type="entry name" value="NONRIBOSOMAL PEPTIDE SYNTHASE PES1 (EUROFUNG)-RELATED"/>
    <property type="match status" value="1"/>
</dbReference>
<organism evidence="3 4">
    <name type="scientific">Pararobbsia silviterrae</name>
    <dbReference type="NCBI Taxonomy" id="1792498"/>
    <lineage>
        <taxon>Bacteria</taxon>
        <taxon>Pseudomonadati</taxon>
        <taxon>Pseudomonadota</taxon>
        <taxon>Betaproteobacteria</taxon>
        <taxon>Burkholderiales</taxon>
        <taxon>Burkholderiaceae</taxon>
        <taxon>Pararobbsia</taxon>
    </lineage>
</organism>
<evidence type="ECO:0000313" key="3">
    <source>
        <dbReference type="EMBL" id="RKP58867.1"/>
    </source>
</evidence>
<feature type="compositionally biased region" description="Basic and acidic residues" evidence="1">
    <location>
        <begin position="404"/>
        <end position="420"/>
    </location>
</feature>
<feature type="region of interest" description="Disordered" evidence="1">
    <location>
        <begin position="364"/>
        <end position="420"/>
    </location>
</feature>
<evidence type="ECO:0000259" key="2">
    <source>
        <dbReference type="Pfam" id="PF00501"/>
    </source>
</evidence>
<sequence>MTHAEPATLPAWLAEQARRRAPAPAIRSKRLGSWHALRWDDVAARTRALAAGLARRGFRQGDTLLLAAPPSERAVLLSLAAQWLGGVAVPIDTALGDAALRHAIEHLSARLAFADDDATLDRLLPLGVQIIDGNPRGLRDHPDPAVVGLASLQKPHAGDAEHDPLLPGEPLARADDTAFLFVDALGDGTLVTQHLTHASLIHDGRAVVAREALDAREEAFATRAFAASAQARYLIAPWLIAGFSLHFPEALSTRDADRREIAPTLVAGTRETYARVAALVHERLPASGWRRALVNAALGGTGGPVTRRLARWGVARPLREVIGFARTRVALVAGAPLDERTSALFAALDVDVHAWPDASDWRQVAPRSVGPRSVGPRSVGPRPVPHHAGTAHPRETAVAQHAPAHRDRDDRHIEYGRVPS</sequence>
<comment type="caution">
    <text evidence="3">The sequence shown here is derived from an EMBL/GenBank/DDBJ whole genome shotgun (WGS) entry which is preliminary data.</text>
</comment>
<dbReference type="SUPFAM" id="SSF56801">
    <property type="entry name" value="Acetyl-CoA synthetase-like"/>
    <property type="match status" value="1"/>
</dbReference>
<dbReference type="AlphaFoldDB" id="A0A494YFQ3"/>
<dbReference type="GO" id="GO:0016874">
    <property type="term" value="F:ligase activity"/>
    <property type="evidence" value="ECO:0007669"/>
    <property type="project" value="UniProtKB-KW"/>
</dbReference>
<feature type="compositionally biased region" description="Low complexity" evidence="1">
    <location>
        <begin position="366"/>
        <end position="381"/>
    </location>
</feature>
<dbReference type="RefSeq" id="WP_121083157.1">
    <property type="nucleotide sequence ID" value="NZ_RBZU01000001.1"/>
</dbReference>
<proteinExistence type="predicted"/>
<accession>A0A494YFQ3</accession>
<feature type="domain" description="AMP-dependent synthetase/ligase" evidence="2">
    <location>
        <begin position="14"/>
        <end position="323"/>
    </location>
</feature>
<dbReference type="EMBL" id="RBZU01000001">
    <property type="protein sequence ID" value="RKP58867.1"/>
    <property type="molecule type" value="Genomic_DNA"/>
</dbReference>
<dbReference type="PANTHER" id="PTHR43767">
    <property type="entry name" value="LONG-CHAIN-FATTY-ACID--COA LIGASE"/>
    <property type="match status" value="1"/>
</dbReference>
<evidence type="ECO:0000256" key="1">
    <source>
        <dbReference type="SAM" id="MobiDB-lite"/>
    </source>
</evidence>
<evidence type="ECO:0000313" key="4">
    <source>
        <dbReference type="Proteomes" id="UP000270342"/>
    </source>
</evidence>
<keyword evidence="3" id="KW-0436">Ligase</keyword>
<dbReference type="Pfam" id="PF00501">
    <property type="entry name" value="AMP-binding"/>
    <property type="match status" value="1"/>
</dbReference>
<dbReference type="InterPro" id="IPR000873">
    <property type="entry name" value="AMP-dep_synth/lig_dom"/>
</dbReference>
<gene>
    <name evidence="3" type="ORF">D7S86_02765</name>
</gene>
<protein>
    <submittedName>
        <fullName evidence="3">Long-chain fatty acid--CoA ligase</fullName>
    </submittedName>
</protein>